<dbReference type="SUPFAM" id="SSF55729">
    <property type="entry name" value="Acyl-CoA N-acyltransferases (Nat)"/>
    <property type="match status" value="1"/>
</dbReference>
<dbReference type="InterPro" id="IPR000182">
    <property type="entry name" value="GNAT_dom"/>
</dbReference>
<keyword evidence="3" id="KW-1185">Reference proteome</keyword>
<reference evidence="2 3" key="1">
    <citation type="submission" date="2019-04" db="EMBL/GenBank/DDBJ databases">
        <title>Streptomyces oryziradicis sp. nov., a novel actinomycete isolated from rhizosphere soil of rice (Oryza sativa L.).</title>
        <authorList>
            <person name="Li C."/>
        </authorList>
    </citation>
    <scope>NUCLEOTIDE SEQUENCE [LARGE SCALE GENOMIC DNA]</scope>
    <source>
        <strain evidence="2 3">NEAU-C40</strain>
    </source>
</reference>
<dbReference type="InterPro" id="IPR016181">
    <property type="entry name" value="Acyl_CoA_acyltransferase"/>
</dbReference>
<name>A0A4U0SXP5_9ACTN</name>
<dbReference type="GO" id="GO:0016747">
    <property type="term" value="F:acyltransferase activity, transferring groups other than amino-acyl groups"/>
    <property type="evidence" value="ECO:0007669"/>
    <property type="project" value="InterPro"/>
</dbReference>
<dbReference type="Proteomes" id="UP000305778">
    <property type="component" value="Unassembled WGS sequence"/>
</dbReference>
<evidence type="ECO:0000313" key="3">
    <source>
        <dbReference type="Proteomes" id="UP000305778"/>
    </source>
</evidence>
<dbReference type="OrthoDB" id="9797989at2"/>
<dbReference type="PANTHER" id="PTHR39173:SF1">
    <property type="entry name" value="ACETYLTRANSFERASE"/>
    <property type="match status" value="1"/>
</dbReference>
<protein>
    <submittedName>
        <fullName evidence="2">GNAT family N-acetyltransferase</fullName>
    </submittedName>
</protein>
<dbReference type="PANTHER" id="PTHR39173">
    <property type="entry name" value="ACETYLTRANSFERASE"/>
    <property type="match status" value="1"/>
</dbReference>
<gene>
    <name evidence="2" type="ORF">FCI23_00455</name>
</gene>
<dbReference type="Pfam" id="PF13302">
    <property type="entry name" value="Acetyltransf_3"/>
    <property type="match status" value="1"/>
</dbReference>
<dbReference type="EMBL" id="SUMC01000001">
    <property type="protein sequence ID" value="TKA13531.1"/>
    <property type="molecule type" value="Genomic_DNA"/>
</dbReference>
<feature type="domain" description="N-acetyltransferase" evidence="1">
    <location>
        <begin position="6"/>
        <end position="158"/>
    </location>
</feature>
<evidence type="ECO:0000259" key="1">
    <source>
        <dbReference type="PROSITE" id="PS51186"/>
    </source>
</evidence>
<dbReference type="AlphaFoldDB" id="A0A4U0SXP5"/>
<proteinExistence type="predicted"/>
<keyword evidence="2" id="KW-0808">Transferase</keyword>
<dbReference type="PROSITE" id="PS51186">
    <property type="entry name" value="GNAT"/>
    <property type="match status" value="1"/>
</dbReference>
<sequence length="158" mass="17446">MAEFRGEGRGGPDDDSTIGRALRTYGDTWHDPEVFAQYIARLNALAPDPAVPRTSLWYADGDTYLGRLVIRHTLGSRFLREYGGHLGYDVRPSARRRGHATAMLREALPIVRGLGIDRALVTCEPGNIASRRVIEACGGVLEDELHGMLRFWVPTGDA</sequence>
<comment type="caution">
    <text evidence="2">The sequence shown here is derived from an EMBL/GenBank/DDBJ whole genome shotgun (WGS) entry which is preliminary data.</text>
</comment>
<dbReference type="Gene3D" id="3.40.630.30">
    <property type="match status" value="1"/>
</dbReference>
<accession>A0A4U0SXP5</accession>
<evidence type="ECO:0000313" key="2">
    <source>
        <dbReference type="EMBL" id="TKA13531.1"/>
    </source>
</evidence>
<organism evidence="2 3">
    <name type="scientific">Actinacidiphila oryziradicis</name>
    <dbReference type="NCBI Taxonomy" id="2571141"/>
    <lineage>
        <taxon>Bacteria</taxon>
        <taxon>Bacillati</taxon>
        <taxon>Actinomycetota</taxon>
        <taxon>Actinomycetes</taxon>
        <taxon>Kitasatosporales</taxon>
        <taxon>Streptomycetaceae</taxon>
        <taxon>Actinacidiphila</taxon>
    </lineage>
</organism>